<dbReference type="PANTHER" id="PTHR28154">
    <property type="entry name" value="CELL WALL SYNTHESIS PROTEIN KNH1-RELATED"/>
    <property type="match status" value="1"/>
</dbReference>
<evidence type="ECO:0000256" key="4">
    <source>
        <dbReference type="SAM" id="SignalP"/>
    </source>
</evidence>
<evidence type="ECO:0000256" key="1">
    <source>
        <dbReference type="ARBA" id="ARBA00022729"/>
    </source>
</evidence>
<dbReference type="PANTHER" id="PTHR28154:SF1">
    <property type="entry name" value="CELL WALL SYNTHESIS PROTEIN KNH1-RELATED"/>
    <property type="match status" value="1"/>
</dbReference>
<evidence type="ECO:0000313" key="6">
    <source>
        <dbReference type="EMBL" id="GBE83580.1"/>
    </source>
</evidence>
<keyword evidence="3" id="KW-0812">Transmembrane</keyword>
<feature type="signal peptide" evidence="4">
    <location>
        <begin position="1"/>
        <end position="18"/>
    </location>
</feature>
<dbReference type="InterPro" id="IPR018466">
    <property type="entry name" value="Kre9/Knh1-like_N"/>
</dbReference>
<feature type="transmembrane region" description="Helical" evidence="3">
    <location>
        <begin position="202"/>
        <end position="223"/>
    </location>
</feature>
<protein>
    <recommendedName>
        <fullName evidence="5">Yeast cell wall synthesis Kre9/Knh1-like N-terminal domain-containing protein</fullName>
    </recommendedName>
</protein>
<dbReference type="STRING" id="139825.A0A401GN30"/>
<feature type="domain" description="Yeast cell wall synthesis Kre9/Knh1-like N-terminal" evidence="5">
    <location>
        <begin position="25"/>
        <end position="109"/>
    </location>
</feature>
<dbReference type="AlphaFoldDB" id="A0A401GN30"/>
<dbReference type="GeneID" id="38780497"/>
<dbReference type="Pfam" id="PF10342">
    <property type="entry name" value="Kre9_KNH"/>
    <property type="match status" value="1"/>
</dbReference>
<dbReference type="Proteomes" id="UP000287166">
    <property type="component" value="Unassembled WGS sequence"/>
</dbReference>
<evidence type="ECO:0000256" key="2">
    <source>
        <dbReference type="SAM" id="MobiDB-lite"/>
    </source>
</evidence>
<feature type="chain" id="PRO_5019122317" description="Yeast cell wall synthesis Kre9/Knh1-like N-terminal domain-containing protein" evidence="4">
    <location>
        <begin position="19"/>
        <end position="224"/>
    </location>
</feature>
<evidence type="ECO:0000313" key="7">
    <source>
        <dbReference type="Proteomes" id="UP000287166"/>
    </source>
</evidence>
<gene>
    <name evidence="6" type="ORF">SCP_0506350</name>
</gene>
<reference evidence="6 7" key="1">
    <citation type="journal article" date="2018" name="Sci. Rep.">
        <title>Genome sequence of the cauliflower mushroom Sparassis crispa (Hanabiratake) and its association with beneficial usage.</title>
        <authorList>
            <person name="Kiyama R."/>
            <person name="Furutani Y."/>
            <person name="Kawaguchi K."/>
            <person name="Nakanishi T."/>
        </authorList>
    </citation>
    <scope>NUCLEOTIDE SEQUENCE [LARGE SCALE GENOMIC DNA]</scope>
</reference>
<evidence type="ECO:0000259" key="5">
    <source>
        <dbReference type="Pfam" id="PF10342"/>
    </source>
</evidence>
<dbReference type="GO" id="GO:0042546">
    <property type="term" value="P:cell wall biogenesis"/>
    <property type="evidence" value="ECO:0007669"/>
    <property type="project" value="InterPro"/>
</dbReference>
<proteinExistence type="predicted"/>
<dbReference type="GO" id="GO:0006078">
    <property type="term" value="P:(1-&gt;6)-beta-D-glucan biosynthetic process"/>
    <property type="evidence" value="ECO:0007669"/>
    <property type="project" value="InterPro"/>
</dbReference>
<keyword evidence="1 4" id="KW-0732">Signal</keyword>
<keyword evidence="3" id="KW-1133">Transmembrane helix</keyword>
<dbReference type="RefSeq" id="XP_027614493.1">
    <property type="nucleotide sequence ID" value="XM_027758692.1"/>
</dbReference>
<keyword evidence="3" id="KW-0472">Membrane</keyword>
<sequence length="224" mass="22429">MFASALLAALAIVPSALANVYITEPIATTSWPAGQQQTITWQDSGDYPSLTQFGTASVGIFVGNALVQTQVQQIVASVNVSSTTSIVFTPDPTIGPESNEYFIRFQSLSLLQNGTNYPEEAFSAKFALSGMSGQFDAAESSEISGQSTAPIGPTTAASASSTAVAVTSSTPSATSSKASSASSGSHSASATATSSKSNGASIVGVSPVSGAAGLAVAVFAAMFF</sequence>
<name>A0A401GN30_9APHY</name>
<dbReference type="InParanoid" id="A0A401GN30"/>
<comment type="caution">
    <text evidence="6">The sequence shown here is derived from an EMBL/GenBank/DDBJ whole genome shotgun (WGS) entry which is preliminary data.</text>
</comment>
<keyword evidence="7" id="KW-1185">Reference proteome</keyword>
<organism evidence="6 7">
    <name type="scientific">Sparassis crispa</name>
    <dbReference type="NCBI Taxonomy" id="139825"/>
    <lineage>
        <taxon>Eukaryota</taxon>
        <taxon>Fungi</taxon>
        <taxon>Dikarya</taxon>
        <taxon>Basidiomycota</taxon>
        <taxon>Agaricomycotina</taxon>
        <taxon>Agaricomycetes</taxon>
        <taxon>Polyporales</taxon>
        <taxon>Sparassidaceae</taxon>
        <taxon>Sparassis</taxon>
    </lineage>
</organism>
<dbReference type="EMBL" id="BFAD01000005">
    <property type="protein sequence ID" value="GBE83580.1"/>
    <property type="molecule type" value="Genomic_DNA"/>
</dbReference>
<dbReference type="InterPro" id="IPR045328">
    <property type="entry name" value="Kre9/Knh1"/>
</dbReference>
<accession>A0A401GN30</accession>
<dbReference type="OrthoDB" id="2432613at2759"/>
<feature type="region of interest" description="Disordered" evidence="2">
    <location>
        <begin position="171"/>
        <end position="198"/>
    </location>
</feature>
<evidence type="ECO:0000256" key="3">
    <source>
        <dbReference type="SAM" id="Phobius"/>
    </source>
</evidence>